<keyword evidence="2" id="KW-1185">Reference proteome</keyword>
<comment type="caution">
    <text evidence="1">The sequence shown here is derived from an EMBL/GenBank/DDBJ whole genome shotgun (WGS) entry which is preliminary data.</text>
</comment>
<protein>
    <submittedName>
        <fullName evidence="1">Uncharacterized protein</fullName>
    </submittedName>
</protein>
<dbReference type="Proteomes" id="UP001139011">
    <property type="component" value="Unassembled WGS sequence"/>
</dbReference>
<gene>
    <name evidence="1" type="ORF">LCY76_23600</name>
</gene>
<sequence length="330" mass="38506">MRSSISDFNLDSQRDDNKESIDFPYFYNQKGEVPIWDNPTVNGGIRRPSVYKPTTTLSGVITNIQRGYFKEDDLTLLKVLGDSMCSNENQLRRYMSRKMSASKVSQKLKRFREQGLADRWTILNDLQPEYKPPAPWTIGVSGYTLLKHINNMDFVMAPERWNSIKAIQRFVAMNEIRCQLAEQRVLRNWVWNAVIANNPHLTRPLGVAEVETPSGRINFVIERVQQAKDFYTFLDNKLQKWVPVYDKFKFFPIKRMNENQTIVVLYCSTKTLAQEIQKSLQLHKYPYTIWLCVEENLMDSGIGKGFYLPTEKGLKRIDLGFLDKVEPLEQ</sequence>
<dbReference type="EMBL" id="JAIWJX010000004">
    <property type="protein sequence ID" value="MCK6259558.1"/>
    <property type="molecule type" value="Genomic_DNA"/>
</dbReference>
<dbReference type="RefSeq" id="WP_248254921.1">
    <property type="nucleotide sequence ID" value="NZ_JAIWJX010000004.1"/>
</dbReference>
<reference evidence="1" key="1">
    <citation type="submission" date="2021-09" db="EMBL/GenBank/DDBJ databases">
        <title>Genome analysis of Fictibacillus sp. KIGAM418 isolated from marine sediment.</title>
        <authorList>
            <person name="Seo M.-J."/>
            <person name="Cho E.-S."/>
            <person name="Hwang C.Y."/>
        </authorList>
    </citation>
    <scope>NUCLEOTIDE SEQUENCE</scope>
    <source>
        <strain evidence="1">KIGAM418</strain>
    </source>
</reference>
<dbReference type="AlphaFoldDB" id="A0A9X2BJD6"/>
<evidence type="ECO:0000313" key="2">
    <source>
        <dbReference type="Proteomes" id="UP001139011"/>
    </source>
</evidence>
<evidence type="ECO:0000313" key="1">
    <source>
        <dbReference type="EMBL" id="MCK6259558.1"/>
    </source>
</evidence>
<accession>A0A9X2BJD6</accession>
<proteinExistence type="predicted"/>
<name>A0A9X2BJD6_9BACL</name>
<organism evidence="1 2">
    <name type="scientific">Fictibacillus marinisediminis</name>
    <dbReference type="NCBI Taxonomy" id="2878389"/>
    <lineage>
        <taxon>Bacteria</taxon>
        <taxon>Bacillati</taxon>
        <taxon>Bacillota</taxon>
        <taxon>Bacilli</taxon>
        <taxon>Bacillales</taxon>
        <taxon>Fictibacillaceae</taxon>
        <taxon>Fictibacillus</taxon>
    </lineage>
</organism>